<dbReference type="SUPFAM" id="SSF55298">
    <property type="entry name" value="YjgF-like"/>
    <property type="match status" value="1"/>
</dbReference>
<dbReference type="AlphaFoldDB" id="A0A1Q9BRQ1"/>
<sequence>MGSLGRKALQNLNEILKSAASDAGSVISCSVWLTNMSDFEEMNE</sequence>
<evidence type="ECO:0000313" key="2">
    <source>
        <dbReference type="Proteomes" id="UP000186817"/>
    </source>
</evidence>
<dbReference type="Proteomes" id="UP000186817">
    <property type="component" value="Unassembled WGS sequence"/>
</dbReference>
<organism evidence="1 2">
    <name type="scientific">Symbiodinium microadriaticum</name>
    <name type="common">Dinoflagellate</name>
    <name type="synonym">Zooxanthella microadriatica</name>
    <dbReference type="NCBI Taxonomy" id="2951"/>
    <lineage>
        <taxon>Eukaryota</taxon>
        <taxon>Sar</taxon>
        <taxon>Alveolata</taxon>
        <taxon>Dinophyceae</taxon>
        <taxon>Suessiales</taxon>
        <taxon>Symbiodiniaceae</taxon>
        <taxon>Symbiodinium</taxon>
    </lineage>
</organism>
<dbReference type="InterPro" id="IPR035959">
    <property type="entry name" value="RutC-like_sf"/>
</dbReference>
<name>A0A1Q9BRQ1_SYMMI</name>
<gene>
    <name evidence="1" type="ORF">AK812_SmicGene47406</name>
</gene>
<proteinExistence type="predicted"/>
<keyword evidence="2" id="KW-1185">Reference proteome</keyword>
<dbReference type="InterPro" id="IPR006175">
    <property type="entry name" value="YjgF/YER057c/UK114"/>
</dbReference>
<dbReference type="OrthoDB" id="309640at2759"/>
<dbReference type="Pfam" id="PF01042">
    <property type="entry name" value="Ribonuc_L-PSP"/>
    <property type="match status" value="1"/>
</dbReference>
<comment type="caution">
    <text evidence="1">The sequence shown here is derived from an EMBL/GenBank/DDBJ whole genome shotgun (WGS) entry which is preliminary data.</text>
</comment>
<feature type="non-terminal residue" evidence="1">
    <location>
        <position position="44"/>
    </location>
</feature>
<reference evidence="1 2" key="1">
    <citation type="submission" date="2016-02" db="EMBL/GenBank/DDBJ databases">
        <title>Genome analysis of coral dinoflagellate symbionts highlights evolutionary adaptations to a symbiotic lifestyle.</title>
        <authorList>
            <person name="Aranda M."/>
            <person name="Li Y."/>
            <person name="Liew Y.J."/>
            <person name="Baumgarten S."/>
            <person name="Simakov O."/>
            <person name="Wilson M."/>
            <person name="Piel J."/>
            <person name="Ashoor H."/>
            <person name="Bougouffa S."/>
            <person name="Bajic V.B."/>
            <person name="Ryu T."/>
            <person name="Ravasi T."/>
            <person name="Bayer T."/>
            <person name="Micklem G."/>
            <person name="Kim H."/>
            <person name="Bhak J."/>
            <person name="Lajeunesse T.C."/>
            <person name="Voolstra C.R."/>
        </authorList>
    </citation>
    <scope>NUCLEOTIDE SEQUENCE [LARGE SCALE GENOMIC DNA]</scope>
    <source>
        <strain evidence="1 2">CCMP2467</strain>
    </source>
</reference>
<protein>
    <submittedName>
        <fullName evidence="1">Uncharacterized protein</fullName>
    </submittedName>
</protein>
<dbReference type="EMBL" id="LSRX01005634">
    <property type="protein sequence ID" value="OLP73378.1"/>
    <property type="molecule type" value="Genomic_DNA"/>
</dbReference>
<accession>A0A1Q9BRQ1</accession>
<dbReference type="Gene3D" id="3.30.1330.40">
    <property type="entry name" value="RutC-like"/>
    <property type="match status" value="1"/>
</dbReference>
<evidence type="ECO:0000313" key="1">
    <source>
        <dbReference type="EMBL" id="OLP73378.1"/>
    </source>
</evidence>